<feature type="transmembrane region" description="Helical" evidence="1">
    <location>
        <begin position="6"/>
        <end position="25"/>
    </location>
</feature>
<dbReference type="AlphaFoldDB" id="A0A6I8MEN8"/>
<keyword evidence="1" id="KW-0472">Membrane</keyword>
<reference evidence="2 3" key="1">
    <citation type="submission" date="2019-11" db="EMBL/GenBank/DDBJ databases">
        <authorList>
            <person name="Brisse S."/>
        </authorList>
    </citation>
    <scope>NUCLEOTIDE SEQUENCE [LARGE SCALE GENOMIC DNA]</scope>
    <source>
        <strain evidence="2">FRC0190</strain>
    </source>
</reference>
<keyword evidence="1" id="KW-1133">Transmembrane helix</keyword>
<dbReference type="Proteomes" id="UP000423525">
    <property type="component" value="Chromosome"/>
</dbReference>
<evidence type="ECO:0000256" key="1">
    <source>
        <dbReference type="SAM" id="Phobius"/>
    </source>
</evidence>
<evidence type="ECO:0000313" key="3">
    <source>
        <dbReference type="Proteomes" id="UP000423525"/>
    </source>
</evidence>
<protein>
    <submittedName>
        <fullName evidence="2">Uncharacterized protein</fullName>
    </submittedName>
</protein>
<feature type="transmembrane region" description="Helical" evidence="1">
    <location>
        <begin position="151"/>
        <end position="168"/>
    </location>
</feature>
<proteinExistence type="predicted"/>
<name>A0A6I8MEN8_9CORY</name>
<evidence type="ECO:0000313" key="2">
    <source>
        <dbReference type="EMBL" id="VZH86275.1"/>
    </source>
</evidence>
<dbReference type="KEGG" id="crf:FRC0190_02196"/>
<feature type="transmembrane region" description="Helical" evidence="1">
    <location>
        <begin position="45"/>
        <end position="65"/>
    </location>
</feature>
<sequence>MANGLYFPLLIITVLLSPFTLERYIPLQATTHEIKLYKTESLKCCLVLTFESLIQIICFGCFTALLAPTKIAALATLISIVIRFFIEFQPWRLSKLIEPERKQTAAFAPLFIRDSELVSHATAQANLSWPRTKFVLRILPLPTKRLLRRNYLVVFSILSILWSTLVSYQSPIAASILLLISQTIAEAGIIRCFRFVDYHQRNKYLELFIAILLGLIFAPAFTLYTGIPILSMQTLLFPMGNPTGYSFDRYPEKLSAINIS</sequence>
<accession>A0A6I8MEN8</accession>
<feature type="transmembrane region" description="Helical" evidence="1">
    <location>
        <begin position="71"/>
        <end position="86"/>
    </location>
</feature>
<organism evidence="2 3">
    <name type="scientific">Corynebacterium rouxii</name>
    <dbReference type="NCBI Taxonomy" id="2719119"/>
    <lineage>
        <taxon>Bacteria</taxon>
        <taxon>Bacillati</taxon>
        <taxon>Actinomycetota</taxon>
        <taxon>Actinomycetes</taxon>
        <taxon>Mycobacteriales</taxon>
        <taxon>Corynebacteriaceae</taxon>
        <taxon>Corynebacterium</taxon>
    </lineage>
</organism>
<keyword evidence="1" id="KW-0812">Transmembrane</keyword>
<feature type="transmembrane region" description="Helical" evidence="1">
    <location>
        <begin position="205"/>
        <end position="227"/>
    </location>
</feature>
<gene>
    <name evidence="2" type="ORF">FRC0190_02196</name>
</gene>
<dbReference type="EMBL" id="LR738855">
    <property type="protein sequence ID" value="VZH86275.1"/>
    <property type="molecule type" value="Genomic_DNA"/>
</dbReference>
<feature type="transmembrane region" description="Helical" evidence="1">
    <location>
        <begin position="174"/>
        <end position="193"/>
    </location>
</feature>